<evidence type="ECO:0000313" key="3">
    <source>
        <dbReference type="Proteomes" id="UP001432027"/>
    </source>
</evidence>
<name>A0AAV5UBT5_9BILA</name>
<accession>A0AAV5UBT5</accession>
<evidence type="ECO:0000256" key="1">
    <source>
        <dbReference type="SAM" id="Phobius"/>
    </source>
</evidence>
<dbReference type="Proteomes" id="UP001432027">
    <property type="component" value="Unassembled WGS sequence"/>
</dbReference>
<keyword evidence="3" id="KW-1185">Reference proteome</keyword>
<feature type="transmembrane region" description="Helical" evidence="1">
    <location>
        <begin position="34"/>
        <end position="55"/>
    </location>
</feature>
<protein>
    <recommendedName>
        <fullName evidence="4">Ion channel</fullName>
    </recommendedName>
</protein>
<gene>
    <name evidence="2" type="ORF">PENTCL1PPCAC_25723</name>
</gene>
<feature type="non-terminal residue" evidence="2">
    <location>
        <position position="88"/>
    </location>
</feature>
<dbReference type="AlphaFoldDB" id="A0AAV5UBT5"/>
<evidence type="ECO:0008006" key="4">
    <source>
        <dbReference type="Google" id="ProtNLM"/>
    </source>
</evidence>
<keyword evidence="1" id="KW-1133">Transmembrane helix</keyword>
<keyword evidence="1" id="KW-0812">Transmembrane</keyword>
<evidence type="ECO:0000313" key="2">
    <source>
        <dbReference type="EMBL" id="GMT03549.1"/>
    </source>
</evidence>
<sequence>MSFILSALNLLRHFIAYRFLGPVIRLLSKMSRMLLPFLIIFTVFWLTYAITVLSITGETMGITEIPWKLFENGAFEIFADFREGMREG</sequence>
<proteinExistence type="predicted"/>
<organism evidence="2 3">
    <name type="scientific">Pristionchus entomophagus</name>
    <dbReference type="NCBI Taxonomy" id="358040"/>
    <lineage>
        <taxon>Eukaryota</taxon>
        <taxon>Metazoa</taxon>
        <taxon>Ecdysozoa</taxon>
        <taxon>Nematoda</taxon>
        <taxon>Chromadorea</taxon>
        <taxon>Rhabditida</taxon>
        <taxon>Rhabditina</taxon>
        <taxon>Diplogasteromorpha</taxon>
        <taxon>Diplogasteroidea</taxon>
        <taxon>Neodiplogasteridae</taxon>
        <taxon>Pristionchus</taxon>
    </lineage>
</organism>
<dbReference type="EMBL" id="BTSX01000006">
    <property type="protein sequence ID" value="GMT03549.1"/>
    <property type="molecule type" value="Genomic_DNA"/>
</dbReference>
<keyword evidence="1" id="KW-0472">Membrane</keyword>
<comment type="caution">
    <text evidence="2">The sequence shown here is derived from an EMBL/GenBank/DDBJ whole genome shotgun (WGS) entry which is preliminary data.</text>
</comment>
<reference evidence="2" key="1">
    <citation type="submission" date="2023-10" db="EMBL/GenBank/DDBJ databases">
        <title>Genome assembly of Pristionchus species.</title>
        <authorList>
            <person name="Yoshida K."/>
            <person name="Sommer R.J."/>
        </authorList>
    </citation>
    <scope>NUCLEOTIDE SEQUENCE</scope>
    <source>
        <strain evidence="2">RS0144</strain>
    </source>
</reference>